<gene>
    <name evidence="2" type="ORF">ED733_000084</name>
</gene>
<dbReference type="AlphaFoldDB" id="A0A5C6FZR0"/>
<proteinExistence type="predicted"/>
<comment type="caution">
    <text evidence="2">The sequence shown here is derived from an EMBL/GenBank/DDBJ whole genome shotgun (WGS) entry which is preliminary data.</text>
</comment>
<feature type="region of interest" description="Disordered" evidence="1">
    <location>
        <begin position="1"/>
        <end position="86"/>
    </location>
</feature>
<sequence>MSDGTTQLVGLDFEDLSSGEDKMTVGDSQSMRSLQTPVEENLQHSDHDSASQDFTSQLKGCALNSSAPPNPTSDHNNDIPAGQRLSFMSDEELFKIMNDVLGNPDTNKDATGPMNGHEQEQDDPVGIPL</sequence>
<feature type="region of interest" description="Disordered" evidence="1">
    <location>
        <begin position="100"/>
        <end position="129"/>
    </location>
</feature>
<evidence type="ECO:0000313" key="2">
    <source>
        <dbReference type="EMBL" id="TWU70417.1"/>
    </source>
</evidence>
<evidence type="ECO:0000256" key="1">
    <source>
        <dbReference type="SAM" id="MobiDB-lite"/>
    </source>
</evidence>
<reference evidence="3" key="1">
    <citation type="submission" date="2018-12" db="EMBL/GenBank/DDBJ databases">
        <title>The complete genome of Metarhizium rileyi, a key fungal pathogen of Lepidoptera.</title>
        <authorList>
            <person name="Binneck E."/>
            <person name="Lastra C.C.L."/>
            <person name="Sosa-Gomez D.R."/>
        </authorList>
    </citation>
    <scope>NUCLEOTIDE SEQUENCE [LARGE SCALE GENOMIC DNA]</scope>
    <source>
        <strain evidence="3">Cep018-CH2</strain>
    </source>
</reference>
<evidence type="ECO:0000313" key="3">
    <source>
        <dbReference type="Proteomes" id="UP000317257"/>
    </source>
</evidence>
<name>A0A5C6FZR0_METRR</name>
<protein>
    <submittedName>
        <fullName evidence="2">Uncharacterized protein</fullName>
    </submittedName>
</protein>
<dbReference type="Proteomes" id="UP000317257">
    <property type="component" value="Unassembled WGS sequence"/>
</dbReference>
<accession>A0A5C6FZR0</accession>
<feature type="compositionally biased region" description="Polar residues" evidence="1">
    <location>
        <begin position="26"/>
        <end position="38"/>
    </location>
</feature>
<organism evidence="2 3">
    <name type="scientific">Metarhizium rileyi (strain RCEF 4871)</name>
    <name type="common">Nomuraea rileyi</name>
    <dbReference type="NCBI Taxonomy" id="1649241"/>
    <lineage>
        <taxon>Eukaryota</taxon>
        <taxon>Fungi</taxon>
        <taxon>Dikarya</taxon>
        <taxon>Ascomycota</taxon>
        <taxon>Pezizomycotina</taxon>
        <taxon>Sordariomycetes</taxon>
        <taxon>Hypocreomycetidae</taxon>
        <taxon>Hypocreales</taxon>
        <taxon>Clavicipitaceae</taxon>
        <taxon>Metarhizium</taxon>
    </lineage>
</organism>
<dbReference type="EMBL" id="SBHS01000105">
    <property type="protein sequence ID" value="TWU70417.1"/>
    <property type="molecule type" value="Genomic_DNA"/>
</dbReference>
<feature type="compositionally biased region" description="Basic and acidic residues" evidence="1">
    <location>
        <begin position="41"/>
        <end position="50"/>
    </location>
</feature>
<feature type="compositionally biased region" description="Polar residues" evidence="1">
    <location>
        <begin position="51"/>
        <end position="67"/>
    </location>
</feature>